<dbReference type="Proteomes" id="UP000197781">
    <property type="component" value="Chromosome"/>
</dbReference>
<dbReference type="Gene3D" id="3.90.940.10">
    <property type="match status" value="1"/>
</dbReference>
<evidence type="ECO:0000256" key="1">
    <source>
        <dbReference type="ARBA" id="ARBA00006711"/>
    </source>
</evidence>
<reference evidence="12 16" key="3">
    <citation type="submission" date="2019-06" db="EMBL/GenBank/DDBJ databases">
        <title>Whole genome shotgun sequence of Brevibacillus formosus NBRC 15716.</title>
        <authorList>
            <person name="Hosoyama A."/>
            <person name="Uohara A."/>
            <person name="Ohji S."/>
            <person name="Ichikawa N."/>
        </authorList>
    </citation>
    <scope>NUCLEOTIDE SEQUENCE [LARGE SCALE GENOMIC DNA]</scope>
    <source>
        <strain evidence="12 16">NBRC 15716</strain>
    </source>
</reference>
<accession>A0A0H0SVN0</accession>
<dbReference type="InterPro" id="IPR003716">
    <property type="entry name" value="DNA-dir_RNA_pol_omega"/>
</dbReference>
<evidence type="ECO:0000313" key="12">
    <source>
        <dbReference type="EMBL" id="GED58344.1"/>
    </source>
</evidence>
<name>A0A0H0SVN0_9BACL</name>
<protein>
    <recommendedName>
        <fullName evidence="3 10">DNA-directed RNA polymerase subunit omega</fullName>
        <shortName evidence="10">RNAP omega subunit</shortName>
        <ecNumber evidence="2 10">2.7.7.6</ecNumber>
    </recommendedName>
    <alternativeName>
        <fullName evidence="10">RNA polymerase omega subunit</fullName>
    </alternativeName>
    <alternativeName>
        <fullName evidence="8 10">Transcriptase subunit omega</fullName>
    </alternativeName>
</protein>
<dbReference type="GO" id="GO:0003899">
    <property type="term" value="F:DNA-directed RNA polymerase activity"/>
    <property type="evidence" value="ECO:0007669"/>
    <property type="project" value="UniProtKB-UniRule"/>
</dbReference>
<dbReference type="Pfam" id="PF01192">
    <property type="entry name" value="RNA_pol_Rpb6"/>
    <property type="match status" value="1"/>
</dbReference>
<evidence type="ECO:0000313" key="11">
    <source>
        <dbReference type="EMBL" id="ASJ54581.1"/>
    </source>
</evidence>
<dbReference type="Proteomes" id="UP000035218">
    <property type="component" value="Unassembled WGS sequence"/>
</dbReference>
<evidence type="ECO:0000256" key="10">
    <source>
        <dbReference type="HAMAP-Rule" id="MF_00366"/>
    </source>
</evidence>
<keyword evidence="5 10" id="KW-0808">Transferase</keyword>
<dbReference type="GeneID" id="95752028"/>
<keyword evidence="4 10" id="KW-0240">DNA-directed RNA polymerase</keyword>
<dbReference type="GO" id="GO:0000428">
    <property type="term" value="C:DNA-directed RNA polymerase complex"/>
    <property type="evidence" value="ECO:0007669"/>
    <property type="project" value="UniProtKB-KW"/>
</dbReference>
<dbReference type="SUPFAM" id="SSF63562">
    <property type="entry name" value="RPB6/omega subunit-like"/>
    <property type="match status" value="1"/>
</dbReference>
<dbReference type="PANTHER" id="PTHR34476">
    <property type="entry name" value="DNA-DIRECTED RNA POLYMERASE SUBUNIT OMEGA"/>
    <property type="match status" value="1"/>
</dbReference>
<evidence type="ECO:0000256" key="8">
    <source>
        <dbReference type="ARBA" id="ARBA00029924"/>
    </source>
</evidence>
<comment type="catalytic activity">
    <reaction evidence="9 10">
        <text>RNA(n) + a ribonucleoside 5'-triphosphate = RNA(n+1) + diphosphate</text>
        <dbReference type="Rhea" id="RHEA:21248"/>
        <dbReference type="Rhea" id="RHEA-COMP:14527"/>
        <dbReference type="Rhea" id="RHEA-COMP:17342"/>
        <dbReference type="ChEBI" id="CHEBI:33019"/>
        <dbReference type="ChEBI" id="CHEBI:61557"/>
        <dbReference type="ChEBI" id="CHEBI:140395"/>
        <dbReference type="EC" id="2.7.7.6"/>
    </reaction>
</comment>
<dbReference type="HAMAP" id="MF_00366">
    <property type="entry name" value="RNApol_bact_RpoZ"/>
    <property type="match status" value="1"/>
</dbReference>
<comment type="function">
    <text evidence="10">Promotes RNA polymerase assembly. Latches the N- and C-terminal regions of the beta' subunit thereby facilitating its interaction with the beta and alpha subunits.</text>
</comment>
<reference evidence="11 15" key="2">
    <citation type="submission" date="2016-11" db="EMBL/GenBank/DDBJ databases">
        <authorList>
            <person name="Jaros S."/>
            <person name="Januszkiewicz K."/>
            <person name="Wedrychowicz H."/>
        </authorList>
    </citation>
    <scope>NUCLEOTIDE SEQUENCE [LARGE SCALE GENOMIC DNA]</scope>
    <source>
        <strain evidence="11 15">NF2</strain>
    </source>
</reference>
<evidence type="ECO:0000256" key="7">
    <source>
        <dbReference type="ARBA" id="ARBA00023163"/>
    </source>
</evidence>
<comment type="subunit">
    <text evidence="10">The RNAP catalytic core consists of 2 alpha, 1 beta, 1 beta' and 1 omega subunit. When a sigma factor is associated with the core the holoenzyme is formed, which can initiate transcription.</text>
</comment>
<dbReference type="GO" id="GO:0006351">
    <property type="term" value="P:DNA-templated transcription"/>
    <property type="evidence" value="ECO:0007669"/>
    <property type="project" value="UniProtKB-UniRule"/>
</dbReference>
<evidence type="ECO:0000313" key="14">
    <source>
        <dbReference type="Proteomes" id="UP000035218"/>
    </source>
</evidence>
<evidence type="ECO:0000256" key="3">
    <source>
        <dbReference type="ARBA" id="ARBA00013725"/>
    </source>
</evidence>
<dbReference type="PANTHER" id="PTHR34476:SF1">
    <property type="entry name" value="DNA-DIRECTED RNA POLYMERASE SUBUNIT OMEGA"/>
    <property type="match status" value="1"/>
</dbReference>
<dbReference type="EMBL" id="LDCN01000001">
    <property type="protein sequence ID" value="KLI00922.1"/>
    <property type="molecule type" value="Genomic_DNA"/>
</dbReference>
<organism evidence="11 15">
    <name type="scientific">Brevibacillus formosus</name>
    <dbReference type="NCBI Taxonomy" id="54913"/>
    <lineage>
        <taxon>Bacteria</taxon>
        <taxon>Bacillati</taxon>
        <taxon>Bacillota</taxon>
        <taxon>Bacilli</taxon>
        <taxon>Bacillales</taxon>
        <taxon>Paenibacillaceae</taxon>
        <taxon>Brevibacillus</taxon>
    </lineage>
</organism>
<keyword evidence="16" id="KW-1185">Reference proteome</keyword>
<dbReference type="OrthoDB" id="9815459at2"/>
<dbReference type="RefSeq" id="WP_016742004.1">
    <property type="nucleotide sequence ID" value="NZ_BJOL01000013.1"/>
</dbReference>
<reference evidence="13 14" key="1">
    <citation type="submission" date="2015-05" db="EMBL/GenBank/DDBJ databases">
        <title>Genome sequencing project for genomic taxonomy and phylogenomics of Bacillus-like bacteria.</title>
        <authorList>
            <person name="Liu B."/>
            <person name="Wang J."/>
            <person name="Zhu Y."/>
            <person name="Liu G."/>
            <person name="Chen Q."/>
            <person name="Chen Z."/>
            <person name="Lan J."/>
            <person name="Che J."/>
            <person name="Ge C."/>
            <person name="Shi H."/>
            <person name="Pan Z."/>
            <person name="Liu X."/>
        </authorList>
    </citation>
    <scope>NUCLEOTIDE SEQUENCE [LARGE SCALE GENOMIC DNA]</scope>
    <source>
        <strain evidence="13 14">DSM 9885</strain>
    </source>
</reference>
<evidence type="ECO:0000313" key="13">
    <source>
        <dbReference type="EMBL" id="KLI00922.1"/>
    </source>
</evidence>
<dbReference type="InterPro" id="IPR006110">
    <property type="entry name" value="Pol_omega/Rpo6/RPB6"/>
</dbReference>
<evidence type="ECO:0000256" key="6">
    <source>
        <dbReference type="ARBA" id="ARBA00022695"/>
    </source>
</evidence>
<dbReference type="Proteomes" id="UP000319498">
    <property type="component" value="Unassembled WGS sequence"/>
</dbReference>
<evidence type="ECO:0000256" key="9">
    <source>
        <dbReference type="ARBA" id="ARBA00048552"/>
    </source>
</evidence>
<evidence type="ECO:0000256" key="4">
    <source>
        <dbReference type="ARBA" id="ARBA00022478"/>
    </source>
</evidence>
<evidence type="ECO:0000313" key="16">
    <source>
        <dbReference type="Proteomes" id="UP000319498"/>
    </source>
</evidence>
<evidence type="ECO:0000256" key="5">
    <source>
        <dbReference type="ARBA" id="ARBA00022679"/>
    </source>
</evidence>
<dbReference type="EMBL" id="CP018145">
    <property type="protein sequence ID" value="ASJ54581.1"/>
    <property type="molecule type" value="Genomic_DNA"/>
</dbReference>
<dbReference type="EMBL" id="BJOL01000013">
    <property type="protein sequence ID" value="GED58344.1"/>
    <property type="molecule type" value="Genomic_DNA"/>
</dbReference>
<dbReference type="AlphaFoldDB" id="A0A0H0SVN0"/>
<dbReference type="EC" id="2.7.7.6" evidence="2 10"/>
<dbReference type="InterPro" id="IPR036161">
    <property type="entry name" value="RPB6/omega-like_sf"/>
</dbReference>
<comment type="similarity">
    <text evidence="1 10">Belongs to the RNA polymerase subunit omega family.</text>
</comment>
<sequence length="68" mass="7880">MLYPSIDELTEKAESKYILVTVASKRARQLRENSEIQVVRPKSKKFVGLALEEFISDELVHEFLDGRK</sequence>
<keyword evidence="7 10" id="KW-0804">Transcription</keyword>
<evidence type="ECO:0000313" key="15">
    <source>
        <dbReference type="Proteomes" id="UP000197781"/>
    </source>
</evidence>
<dbReference type="NCBIfam" id="TIGR00690">
    <property type="entry name" value="rpoZ"/>
    <property type="match status" value="1"/>
</dbReference>
<dbReference type="GO" id="GO:0003677">
    <property type="term" value="F:DNA binding"/>
    <property type="evidence" value="ECO:0007669"/>
    <property type="project" value="UniProtKB-UniRule"/>
</dbReference>
<proteinExistence type="inferred from homology"/>
<gene>
    <name evidence="10 12" type="primary">rpoZ</name>
    <name evidence="13" type="ORF">AA984_03135</name>
    <name evidence="12" type="ORF">BFO01nite_24760</name>
    <name evidence="11" type="ORF">BP422_14025</name>
</gene>
<evidence type="ECO:0000256" key="2">
    <source>
        <dbReference type="ARBA" id="ARBA00012418"/>
    </source>
</evidence>
<dbReference type="SMART" id="SM01409">
    <property type="entry name" value="RNA_pol_Rpb6"/>
    <property type="match status" value="1"/>
</dbReference>
<dbReference type="KEGG" id="bfm:BP422_14025"/>
<keyword evidence="6 10" id="KW-0548">Nucleotidyltransferase</keyword>